<reference evidence="2 3" key="1">
    <citation type="submission" date="2020-04" db="EMBL/GenBank/DDBJ databases">
        <authorList>
            <person name="De Canck E."/>
        </authorList>
    </citation>
    <scope>NUCLEOTIDE SEQUENCE [LARGE SCALE GENOMIC DNA]</scope>
    <source>
        <strain evidence="2 3">LMG 28138</strain>
    </source>
</reference>
<dbReference type="EMBL" id="CADIKM010000012">
    <property type="protein sequence ID" value="CAB3790412.1"/>
    <property type="molecule type" value="Genomic_DNA"/>
</dbReference>
<name>A0A6S7B9D2_9BURK</name>
<evidence type="ECO:0000313" key="2">
    <source>
        <dbReference type="EMBL" id="CAB3790412.1"/>
    </source>
</evidence>
<proteinExistence type="predicted"/>
<dbReference type="Proteomes" id="UP000494115">
    <property type="component" value="Unassembled WGS sequence"/>
</dbReference>
<dbReference type="InterPro" id="IPR050177">
    <property type="entry name" value="Lipid_A_modif_metabolic_enz"/>
</dbReference>
<dbReference type="PANTHER" id="PTHR43245:SF55">
    <property type="entry name" value="NAD(P)-BINDING DOMAIN-CONTAINING PROTEIN"/>
    <property type="match status" value="1"/>
</dbReference>
<dbReference type="InterPro" id="IPR001509">
    <property type="entry name" value="Epimerase_deHydtase"/>
</dbReference>
<protein>
    <submittedName>
        <fullName evidence="2">UDP-glucose 4-epimerase</fullName>
        <ecNumber evidence="2">5.1.3.2</ecNumber>
    </submittedName>
</protein>
<keyword evidence="3" id="KW-1185">Reference proteome</keyword>
<keyword evidence="2" id="KW-0413">Isomerase</keyword>
<organism evidence="2 3">
    <name type="scientific">Pararobbsia alpina</name>
    <dbReference type="NCBI Taxonomy" id="621374"/>
    <lineage>
        <taxon>Bacteria</taxon>
        <taxon>Pseudomonadati</taxon>
        <taxon>Pseudomonadota</taxon>
        <taxon>Betaproteobacteria</taxon>
        <taxon>Burkholderiales</taxon>
        <taxon>Burkholderiaceae</taxon>
        <taxon>Pararobbsia</taxon>
    </lineage>
</organism>
<feature type="domain" description="NAD-dependent epimerase/dehydratase" evidence="1">
    <location>
        <begin position="4"/>
        <end position="180"/>
    </location>
</feature>
<dbReference type="SUPFAM" id="SSF51735">
    <property type="entry name" value="NAD(P)-binding Rossmann-fold domains"/>
    <property type="match status" value="1"/>
</dbReference>
<evidence type="ECO:0000259" key="1">
    <source>
        <dbReference type="Pfam" id="PF01370"/>
    </source>
</evidence>
<dbReference type="AlphaFoldDB" id="A0A6S7B9D2"/>
<dbReference type="CDD" id="cd08946">
    <property type="entry name" value="SDR_e"/>
    <property type="match status" value="1"/>
</dbReference>
<dbReference type="EC" id="5.1.3.2" evidence="2"/>
<dbReference type="RefSeq" id="WP_175105524.1">
    <property type="nucleotide sequence ID" value="NZ_CADIKM010000012.1"/>
</dbReference>
<dbReference type="GO" id="GO:0003978">
    <property type="term" value="F:UDP-glucose 4-epimerase activity"/>
    <property type="evidence" value="ECO:0007669"/>
    <property type="project" value="UniProtKB-EC"/>
</dbReference>
<dbReference type="Gene3D" id="3.40.50.720">
    <property type="entry name" value="NAD(P)-binding Rossmann-like Domain"/>
    <property type="match status" value="1"/>
</dbReference>
<evidence type="ECO:0000313" key="3">
    <source>
        <dbReference type="Proteomes" id="UP000494115"/>
    </source>
</evidence>
<accession>A0A6S7B9D2</accession>
<dbReference type="InterPro" id="IPR036291">
    <property type="entry name" value="NAD(P)-bd_dom_sf"/>
</dbReference>
<dbReference type="Pfam" id="PF01370">
    <property type="entry name" value="Epimerase"/>
    <property type="match status" value="1"/>
</dbReference>
<gene>
    <name evidence="2" type="primary">galE</name>
    <name evidence="2" type="ORF">LMG28138_02982</name>
</gene>
<sequence length="285" mass="31721">MARIVVTGGSGKLGRACVADLLEHGYDVVNVDAALPAQRNCPFVKVDLEDLGQTIEALSQVDDRFDGVDGVVHLAAIPAPGLQPNGVLFRTNTMTTYNVFEAARRLKIRNVVWASSETLLGLPLDIPPQRIPIDEECEPRPETAYSLSKLVGEEMAKQFCRWDPELKIVGLRFSNVFEPSEYGAFPFDDKPASRKWNLWGYIDARDGAQAVRRALEAPLKGADHFIIANADTVMTRSNRELVAEFFPTVPFTEPKGPNDTLLSIEKARRILGYQPQFSWRKTYSA</sequence>
<dbReference type="PANTHER" id="PTHR43245">
    <property type="entry name" value="BIFUNCTIONAL POLYMYXIN RESISTANCE PROTEIN ARNA"/>
    <property type="match status" value="1"/>
</dbReference>